<dbReference type="RefSeq" id="XP_056688330.1">
    <property type="nucleotide sequence ID" value="XM_056832352.1"/>
</dbReference>
<dbReference type="GeneID" id="130463269"/>
<evidence type="ECO:0000313" key="1">
    <source>
        <dbReference type="Proteomes" id="UP000813463"/>
    </source>
</evidence>
<proteinExistence type="predicted"/>
<dbReference type="Proteomes" id="UP000813463">
    <property type="component" value="Chromosome 6"/>
</dbReference>
<dbReference type="PANTHER" id="PTHR35046:SF26">
    <property type="entry name" value="RNA-DIRECTED DNA POLYMERASE"/>
    <property type="match status" value="1"/>
</dbReference>
<dbReference type="SUPFAM" id="SSF56672">
    <property type="entry name" value="DNA/RNA polymerases"/>
    <property type="match status" value="1"/>
</dbReference>
<protein>
    <recommendedName>
        <fullName evidence="3">Reverse transcriptase domain-containing protein</fullName>
    </recommendedName>
</protein>
<dbReference type="InterPro" id="IPR043502">
    <property type="entry name" value="DNA/RNA_pol_sf"/>
</dbReference>
<keyword evidence="1" id="KW-1185">Reference proteome</keyword>
<reference evidence="1" key="1">
    <citation type="journal article" date="2021" name="Nat. Commun.">
        <title>Genomic analyses provide insights into spinach domestication and the genetic basis of agronomic traits.</title>
        <authorList>
            <person name="Cai X."/>
            <person name="Sun X."/>
            <person name="Xu C."/>
            <person name="Sun H."/>
            <person name="Wang X."/>
            <person name="Ge C."/>
            <person name="Zhang Z."/>
            <person name="Wang Q."/>
            <person name="Fei Z."/>
            <person name="Jiao C."/>
            <person name="Wang Q."/>
        </authorList>
    </citation>
    <scope>NUCLEOTIDE SEQUENCE [LARGE SCALE GENOMIC DNA]</scope>
    <source>
        <strain evidence="1">cv. Varoflay</strain>
    </source>
</reference>
<evidence type="ECO:0008006" key="3">
    <source>
        <dbReference type="Google" id="ProtNLM"/>
    </source>
</evidence>
<name>A0ABM3QY90_SPIOL</name>
<dbReference type="Gene3D" id="3.10.10.10">
    <property type="entry name" value="HIV Type 1 Reverse Transcriptase, subunit A, domain 1"/>
    <property type="match status" value="1"/>
</dbReference>
<organism evidence="1 2">
    <name type="scientific">Spinacia oleracea</name>
    <name type="common">Spinach</name>
    <dbReference type="NCBI Taxonomy" id="3562"/>
    <lineage>
        <taxon>Eukaryota</taxon>
        <taxon>Viridiplantae</taxon>
        <taxon>Streptophyta</taxon>
        <taxon>Embryophyta</taxon>
        <taxon>Tracheophyta</taxon>
        <taxon>Spermatophyta</taxon>
        <taxon>Magnoliopsida</taxon>
        <taxon>eudicotyledons</taxon>
        <taxon>Gunneridae</taxon>
        <taxon>Pentapetalae</taxon>
        <taxon>Caryophyllales</taxon>
        <taxon>Chenopodiaceae</taxon>
        <taxon>Chenopodioideae</taxon>
        <taxon>Anserineae</taxon>
        <taxon>Spinacia</taxon>
    </lineage>
</organism>
<dbReference type="PANTHER" id="PTHR35046">
    <property type="entry name" value="ZINC KNUCKLE (CCHC-TYPE) FAMILY PROTEIN"/>
    <property type="match status" value="1"/>
</dbReference>
<reference evidence="2" key="2">
    <citation type="submission" date="2025-08" db="UniProtKB">
        <authorList>
            <consortium name="RefSeq"/>
        </authorList>
    </citation>
    <scope>IDENTIFICATION</scope>
    <source>
        <tissue evidence="2">Leaf</tissue>
    </source>
</reference>
<sequence>MSSYVDEILCDVIPMDACHILLGLSWKFDRDVVHKGRSNEYELRDKGKKIMLKPISSQAVRSMSTKEKKRPNLTMLASEREIEQNLDHGEEVYFLVAKEDSTKDQTSREDIPINELLFEYKYVFPDDLPPGASLHYKAAYRCNPEETKELHKKIDELVSRGYVRESLSPCVVPVFLVPKKD</sequence>
<gene>
    <name evidence="2" type="primary">LOC130463269</name>
</gene>
<evidence type="ECO:0000313" key="2">
    <source>
        <dbReference type="RefSeq" id="XP_056688330.1"/>
    </source>
</evidence>
<accession>A0ABM3QY90</accession>